<feature type="transmembrane region" description="Helical" evidence="8">
    <location>
        <begin position="122"/>
        <end position="144"/>
    </location>
</feature>
<feature type="transmembrane region" description="Helical" evidence="8">
    <location>
        <begin position="184"/>
        <end position="205"/>
    </location>
</feature>
<dbReference type="InterPro" id="IPR000515">
    <property type="entry name" value="MetI-like"/>
</dbReference>
<feature type="transmembrane region" description="Helical" evidence="8">
    <location>
        <begin position="472"/>
        <end position="491"/>
    </location>
</feature>
<evidence type="ECO:0000256" key="5">
    <source>
        <dbReference type="ARBA" id="ARBA00022692"/>
    </source>
</evidence>
<dbReference type="PANTHER" id="PTHR42929:SF5">
    <property type="entry name" value="ABC TRANSPORTER PERMEASE PROTEIN"/>
    <property type="match status" value="1"/>
</dbReference>
<dbReference type="Pfam" id="PF00528">
    <property type="entry name" value="BPD_transp_1"/>
    <property type="match status" value="2"/>
</dbReference>
<evidence type="ECO:0000256" key="3">
    <source>
        <dbReference type="ARBA" id="ARBA00022448"/>
    </source>
</evidence>
<feature type="transmembrane region" description="Helical" evidence="8">
    <location>
        <begin position="76"/>
        <end position="102"/>
    </location>
</feature>
<comment type="subcellular location">
    <subcellularLocation>
        <location evidence="1 8">Cell membrane</location>
        <topology evidence="1 8">Multi-pass membrane protein</topology>
    </subcellularLocation>
</comment>
<feature type="transmembrane region" description="Helical" evidence="8">
    <location>
        <begin position="422"/>
        <end position="442"/>
    </location>
</feature>
<feature type="transmembrane region" description="Helical" evidence="8">
    <location>
        <begin position="48"/>
        <end position="69"/>
    </location>
</feature>
<comment type="similarity">
    <text evidence="2">Belongs to the binding-protein-dependent transport system permease family. CysTW subfamily.</text>
</comment>
<keyword evidence="6 8" id="KW-1133">Transmembrane helix</keyword>
<evidence type="ECO:0000259" key="9">
    <source>
        <dbReference type="PROSITE" id="PS50928"/>
    </source>
</evidence>
<evidence type="ECO:0000313" key="10">
    <source>
        <dbReference type="EMBL" id="UUP15262.1"/>
    </source>
</evidence>
<dbReference type="Gene3D" id="1.10.3720.10">
    <property type="entry name" value="MetI-like"/>
    <property type="match status" value="2"/>
</dbReference>
<keyword evidence="4" id="KW-1003">Cell membrane</keyword>
<evidence type="ECO:0000256" key="6">
    <source>
        <dbReference type="ARBA" id="ARBA00022989"/>
    </source>
</evidence>
<feature type="domain" description="ABC transmembrane type-1" evidence="9">
    <location>
        <begin position="44"/>
        <end position="250"/>
    </location>
</feature>
<feature type="transmembrane region" description="Helical" evidence="8">
    <location>
        <begin position="298"/>
        <end position="320"/>
    </location>
</feature>
<dbReference type="PANTHER" id="PTHR42929">
    <property type="entry name" value="INNER MEMBRANE ABC TRANSPORTER PERMEASE PROTEIN YDCU-RELATED-RELATED"/>
    <property type="match status" value="1"/>
</dbReference>
<evidence type="ECO:0000256" key="4">
    <source>
        <dbReference type="ARBA" id="ARBA00022475"/>
    </source>
</evidence>
<sequence length="563" mass="60233">MLFTVVALGGLLVPIVSVLLESRSTPTFQAYADELTSPVFLEALARSLIYSVVVTLVTLAIGFPAAYMLTLCSRRVFIALLITFAVPQVTSLLVRTYSWIAVLGVDGPVVKALNSVGFNTQSLVGTDAGVVIVLVHFYLPYVILTSYASMRTIRPEQVKAAHSLGAGRIEAFWSVYAPQALPGVIAGGLFVFVITAAMFGIPSLIGGVGHSTVSVLVVQQTVTGFATDPAAPAAQAVILAMVVLPIVALGVKLVGIQKFVGLGGGTAIGADPKSRPLRVTPVRAVLARLPKALPNWHLTVVVLTGLALVLTLLPFVYLFWISFQPLPLLQVPTEEFSTVWYERVLSDSGWLEVAVSSLQIAALGTLLAVLLGWFLAARTVNASPRQAGLLMGLATLPLVIPAITIGQGYFGVFADLDLLGNWWAIAFVHAVVILPYVYINVLSGMSSYDRRYDNAAASLGASRMRTLWKVRLPILQQFVVTGAFLAFLVSFDEFTVTRFLTGISFETLPVKFYSAAAQNLSPELAAVGSLVVGSMLALMAVYGLFLLRTRAKSSKLKESHDLH</sequence>
<feature type="domain" description="ABC transmembrane type-1" evidence="9">
    <location>
        <begin position="354"/>
        <end position="548"/>
    </location>
</feature>
<keyword evidence="11" id="KW-1185">Reference proteome</keyword>
<feature type="transmembrane region" description="Helical" evidence="8">
    <location>
        <begin position="233"/>
        <end position="254"/>
    </location>
</feature>
<evidence type="ECO:0000313" key="11">
    <source>
        <dbReference type="Proteomes" id="UP001316184"/>
    </source>
</evidence>
<dbReference type="CDD" id="cd06261">
    <property type="entry name" value="TM_PBP2"/>
    <property type="match status" value="2"/>
</dbReference>
<evidence type="ECO:0000256" key="7">
    <source>
        <dbReference type="ARBA" id="ARBA00023136"/>
    </source>
</evidence>
<evidence type="ECO:0000256" key="8">
    <source>
        <dbReference type="RuleBase" id="RU363032"/>
    </source>
</evidence>
<keyword evidence="3 8" id="KW-0813">Transport</keyword>
<dbReference type="EMBL" id="CP102173">
    <property type="protein sequence ID" value="UUP15262.1"/>
    <property type="molecule type" value="Genomic_DNA"/>
</dbReference>
<proteinExistence type="inferred from homology"/>
<dbReference type="SUPFAM" id="SSF161098">
    <property type="entry name" value="MetI-like"/>
    <property type="match status" value="2"/>
</dbReference>
<dbReference type="Proteomes" id="UP001316184">
    <property type="component" value="Chromosome"/>
</dbReference>
<dbReference type="PROSITE" id="PS50928">
    <property type="entry name" value="ABC_TM1"/>
    <property type="match status" value="2"/>
</dbReference>
<dbReference type="RefSeq" id="WP_232399316.1">
    <property type="nucleotide sequence ID" value="NZ_CP102173.1"/>
</dbReference>
<dbReference type="InterPro" id="IPR035906">
    <property type="entry name" value="MetI-like_sf"/>
</dbReference>
<reference evidence="10 11" key="1">
    <citation type="submission" date="2022-08" db="EMBL/GenBank/DDBJ databases">
        <title>novel species in genus Aeromicrobium.</title>
        <authorList>
            <person name="Ye L."/>
        </authorList>
    </citation>
    <scope>NUCLEOTIDE SEQUENCE [LARGE SCALE GENOMIC DNA]</scope>
    <source>
        <strain evidence="11">zg-Y1379</strain>
    </source>
</reference>
<organism evidence="10 11">
    <name type="scientific">Aeromicrobium wangtongii</name>
    <dbReference type="NCBI Taxonomy" id="2969247"/>
    <lineage>
        <taxon>Bacteria</taxon>
        <taxon>Bacillati</taxon>
        <taxon>Actinomycetota</taxon>
        <taxon>Actinomycetes</taxon>
        <taxon>Propionibacteriales</taxon>
        <taxon>Nocardioidaceae</taxon>
        <taxon>Aeromicrobium</taxon>
    </lineage>
</organism>
<feature type="transmembrane region" description="Helical" evidence="8">
    <location>
        <begin position="524"/>
        <end position="547"/>
    </location>
</feature>
<evidence type="ECO:0000256" key="1">
    <source>
        <dbReference type="ARBA" id="ARBA00004651"/>
    </source>
</evidence>
<accession>A0ABY5MBR1</accession>
<protein>
    <submittedName>
        <fullName evidence="10">Iron ABC transporter permease</fullName>
    </submittedName>
</protein>
<keyword evidence="5 8" id="KW-0812">Transmembrane</keyword>
<feature type="transmembrane region" description="Helical" evidence="8">
    <location>
        <begin position="388"/>
        <end position="410"/>
    </location>
</feature>
<keyword evidence="7 8" id="KW-0472">Membrane</keyword>
<name>A0ABY5MBR1_9ACTN</name>
<feature type="transmembrane region" description="Helical" evidence="8">
    <location>
        <begin position="353"/>
        <end position="376"/>
    </location>
</feature>
<gene>
    <name evidence="10" type="ORF">NQV15_08110</name>
</gene>
<evidence type="ECO:0000256" key="2">
    <source>
        <dbReference type="ARBA" id="ARBA00007069"/>
    </source>
</evidence>